<dbReference type="RefSeq" id="WP_135392944.1">
    <property type="nucleotide sequence ID" value="NZ_SRMB01000001.1"/>
</dbReference>
<dbReference type="Proteomes" id="UP000298471">
    <property type="component" value="Unassembled WGS sequence"/>
</dbReference>
<protein>
    <submittedName>
        <fullName evidence="2">Uncharacterized protein</fullName>
    </submittedName>
</protein>
<sequence>MDFIDYYGLVQNALGLTITAAAIVALVVFRAGMAEPSNRYVLKTRIFKALWITAAAGSTILFVVEGFIDTHLQATFRRHVKATAATTRQVWLNGQLTTMPAAFFTDLQRTVDRVDGRSTFLPECLTTLVFQDGSRPDTFLLGQDSRDSSRYWVLYPRYEVARRDALDRIQTSYVGPVLTSSH</sequence>
<dbReference type="OrthoDB" id="5815221at2"/>
<reference evidence="2 3" key="1">
    <citation type="submission" date="2019-04" db="EMBL/GenBank/DDBJ databases">
        <authorList>
            <person name="Feng G."/>
            <person name="Zhang J."/>
            <person name="Zhu H."/>
        </authorList>
    </citation>
    <scope>NUCLEOTIDE SEQUENCE [LARGE SCALE GENOMIC DNA]</scope>
    <source>
        <strain evidence="2 3">9PBR-1</strain>
    </source>
</reference>
<feature type="transmembrane region" description="Helical" evidence="1">
    <location>
        <begin position="6"/>
        <end position="29"/>
    </location>
</feature>
<name>A0A4Z0QJU7_9BACT</name>
<accession>A0A4Z0QJU7</accession>
<comment type="caution">
    <text evidence="2">The sequence shown here is derived from an EMBL/GenBank/DDBJ whole genome shotgun (WGS) entry which is preliminary data.</text>
</comment>
<dbReference type="AlphaFoldDB" id="A0A4Z0QJU7"/>
<feature type="transmembrane region" description="Helical" evidence="1">
    <location>
        <begin position="49"/>
        <end position="68"/>
    </location>
</feature>
<keyword evidence="1" id="KW-0812">Transmembrane</keyword>
<evidence type="ECO:0000313" key="3">
    <source>
        <dbReference type="Proteomes" id="UP000298471"/>
    </source>
</evidence>
<gene>
    <name evidence="2" type="ORF">E5K02_05780</name>
</gene>
<evidence type="ECO:0000313" key="2">
    <source>
        <dbReference type="EMBL" id="TGE28972.1"/>
    </source>
</evidence>
<dbReference type="EMBL" id="SRMB01000001">
    <property type="protein sequence ID" value="TGE28972.1"/>
    <property type="molecule type" value="Genomic_DNA"/>
</dbReference>
<keyword evidence="3" id="KW-1185">Reference proteome</keyword>
<evidence type="ECO:0000256" key="1">
    <source>
        <dbReference type="SAM" id="Phobius"/>
    </source>
</evidence>
<organism evidence="2 3">
    <name type="scientific">Hymenobacter metallicola</name>
    <dbReference type="NCBI Taxonomy" id="2563114"/>
    <lineage>
        <taxon>Bacteria</taxon>
        <taxon>Pseudomonadati</taxon>
        <taxon>Bacteroidota</taxon>
        <taxon>Cytophagia</taxon>
        <taxon>Cytophagales</taxon>
        <taxon>Hymenobacteraceae</taxon>
        <taxon>Hymenobacter</taxon>
    </lineage>
</organism>
<keyword evidence="1" id="KW-0472">Membrane</keyword>
<keyword evidence="1" id="KW-1133">Transmembrane helix</keyword>
<proteinExistence type="predicted"/>